<comment type="caution">
    <text evidence="2">The sequence shown here is derived from an EMBL/GenBank/DDBJ whole genome shotgun (WGS) entry which is preliminary data.</text>
</comment>
<protein>
    <submittedName>
        <fullName evidence="2">Uncharacterized protein</fullName>
    </submittedName>
</protein>
<sequence>MGDSPPPEGDAADAHKSTTTNPPHSNQVINIDPEGDIVLDVVFETSIDTLRKSRKIALAAARRAGSSALPLPELKTKVEAAYRVTLETLKRNSKYFTNLLYNPQFQEAKTIEYAHDALKARGADPKKVDAVDLPWIKIADDDEASKAAGREHVFEDLLLMIHSKPIKTTKLTMPYVTTLAITADRFDCTPTLSRALNGEYKFKWPLTAGKPMRDENGRATEAEQLIRQKILVAWLLGQPMRLHNATRELIMRGSSHWSAFHDEAVDSMAAWWTLPDGLEHELQYRRECILNTIASVQRHFLKLYSSKDRQCKLGYDSSPACDSFQLGQLLRFLVSKNLLSLVDFSPDSLDAVPDTSMADIDDLLATLRQFPAYQVDRHHVNCGPRIRAEPVFEYIRAMVGASVVSIPFKEWRGRRSDVSWVVTQTAGEGEGESTFKFTRALANDKRLRLEGAMFADKMAKKLFTSESWDWTPEL</sequence>
<gene>
    <name evidence="2" type="ORF">F5Z01DRAFT_317597</name>
</gene>
<evidence type="ECO:0000313" key="2">
    <source>
        <dbReference type="EMBL" id="KAG9258103.1"/>
    </source>
</evidence>
<proteinExistence type="predicted"/>
<reference evidence="2" key="1">
    <citation type="journal article" date="2021" name="IMA Fungus">
        <title>Genomic characterization of three marine fungi, including Emericellopsis atlantica sp. nov. with signatures of a generalist lifestyle and marine biomass degradation.</title>
        <authorList>
            <person name="Hagestad O.C."/>
            <person name="Hou L."/>
            <person name="Andersen J.H."/>
            <person name="Hansen E.H."/>
            <person name="Altermark B."/>
            <person name="Li C."/>
            <person name="Kuhnert E."/>
            <person name="Cox R.J."/>
            <person name="Crous P.W."/>
            <person name="Spatafora J.W."/>
            <person name="Lail K."/>
            <person name="Amirebrahimi M."/>
            <person name="Lipzen A."/>
            <person name="Pangilinan J."/>
            <person name="Andreopoulos W."/>
            <person name="Hayes R.D."/>
            <person name="Ng V."/>
            <person name="Grigoriev I.V."/>
            <person name="Jackson S.A."/>
            <person name="Sutton T.D.S."/>
            <person name="Dobson A.D.W."/>
            <person name="Rama T."/>
        </authorList>
    </citation>
    <scope>NUCLEOTIDE SEQUENCE</scope>
    <source>
        <strain evidence="2">TS7</strain>
    </source>
</reference>
<dbReference type="OrthoDB" id="5398371at2759"/>
<organism evidence="2 3">
    <name type="scientific">Emericellopsis atlantica</name>
    <dbReference type="NCBI Taxonomy" id="2614577"/>
    <lineage>
        <taxon>Eukaryota</taxon>
        <taxon>Fungi</taxon>
        <taxon>Dikarya</taxon>
        <taxon>Ascomycota</taxon>
        <taxon>Pezizomycotina</taxon>
        <taxon>Sordariomycetes</taxon>
        <taxon>Hypocreomycetidae</taxon>
        <taxon>Hypocreales</taxon>
        <taxon>Bionectriaceae</taxon>
        <taxon>Emericellopsis</taxon>
    </lineage>
</organism>
<dbReference type="Proteomes" id="UP000887229">
    <property type="component" value="Unassembled WGS sequence"/>
</dbReference>
<dbReference type="GeneID" id="70289910"/>
<feature type="compositionally biased region" description="Polar residues" evidence="1">
    <location>
        <begin position="17"/>
        <end position="29"/>
    </location>
</feature>
<accession>A0A9P8CSR4</accession>
<dbReference type="EMBL" id="MU251244">
    <property type="protein sequence ID" value="KAG9258103.1"/>
    <property type="molecule type" value="Genomic_DNA"/>
</dbReference>
<keyword evidence="3" id="KW-1185">Reference proteome</keyword>
<name>A0A9P8CSR4_9HYPO</name>
<feature type="region of interest" description="Disordered" evidence="1">
    <location>
        <begin position="1"/>
        <end position="30"/>
    </location>
</feature>
<evidence type="ECO:0000313" key="3">
    <source>
        <dbReference type="Proteomes" id="UP000887229"/>
    </source>
</evidence>
<dbReference type="AlphaFoldDB" id="A0A9P8CSR4"/>
<dbReference type="RefSeq" id="XP_046122027.1">
    <property type="nucleotide sequence ID" value="XM_046259007.1"/>
</dbReference>
<evidence type="ECO:0000256" key="1">
    <source>
        <dbReference type="SAM" id="MobiDB-lite"/>
    </source>
</evidence>